<protein>
    <submittedName>
        <fullName evidence="2">Squalene-associated FAD-dependent desaturase</fullName>
    </submittedName>
</protein>
<dbReference type="PRINTS" id="PR00411">
    <property type="entry name" value="PNDRDTASEI"/>
</dbReference>
<dbReference type="InterPro" id="IPR002937">
    <property type="entry name" value="Amino_oxidase"/>
</dbReference>
<dbReference type="NCBIfam" id="TIGR03467">
    <property type="entry name" value="HpnE"/>
    <property type="match status" value="1"/>
</dbReference>
<accession>A0A840QKX3</accession>
<dbReference type="Proteomes" id="UP000584374">
    <property type="component" value="Unassembled WGS sequence"/>
</dbReference>
<dbReference type="AlphaFoldDB" id="A0A840QKX3"/>
<proteinExistence type="predicted"/>
<dbReference type="RefSeq" id="WP_312864640.1">
    <property type="nucleotide sequence ID" value="NZ_JACHIW010000003.1"/>
</dbReference>
<dbReference type="EMBL" id="JACHIW010000003">
    <property type="protein sequence ID" value="MBB5159743.1"/>
    <property type="molecule type" value="Genomic_DNA"/>
</dbReference>
<dbReference type="SUPFAM" id="SSF51905">
    <property type="entry name" value="FAD/NAD(P)-binding domain"/>
    <property type="match status" value="1"/>
</dbReference>
<evidence type="ECO:0000313" key="2">
    <source>
        <dbReference type="EMBL" id="MBB5159743.1"/>
    </source>
</evidence>
<dbReference type="Gene3D" id="3.50.50.60">
    <property type="entry name" value="FAD/NAD(P)-binding domain"/>
    <property type="match status" value="1"/>
</dbReference>
<comment type="caution">
    <text evidence="2">The sequence shown here is derived from an EMBL/GenBank/DDBJ whole genome shotgun (WGS) entry which is preliminary data.</text>
</comment>
<dbReference type="PANTHER" id="PTHR42923">
    <property type="entry name" value="PROTOPORPHYRINOGEN OXIDASE"/>
    <property type="match status" value="1"/>
</dbReference>
<organism evidence="2 3">
    <name type="scientific">Saccharopolyspora phatthalungensis</name>
    <dbReference type="NCBI Taxonomy" id="664693"/>
    <lineage>
        <taxon>Bacteria</taxon>
        <taxon>Bacillati</taxon>
        <taxon>Actinomycetota</taxon>
        <taxon>Actinomycetes</taxon>
        <taxon>Pseudonocardiales</taxon>
        <taxon>Pseudonocardiaceae</taxon>
        <taxon>Saccharopolyspora</taxon>
    </lineage>
</organism>
<dbReference type="Pfam" id="PF01593">
    <property type="entry name" value="Amino_oxidase"/>
    <property type="match status" value="1"/>
</dbReference>
<evidence type="ECO:0000259" key="1">
    <source>
        <dbReference type="Pfam" id="PF01593"/>
    </source>
</evidence>
<dbReference type="InterPro" id="IPR036188">
    <property type="entry name" value="FAD/NAD-bd_sf"/>
</dbReference>
<evidence type="ECO:0000313" key="3">
    <source>
        <dbReference type="Proteomes" id="UP000584374"/>
    </source>
</evidence>
<reference evidence="2 3" key="1">
    <citation type="submission" date="2020-08" db="EMBL/GenBank/DDBJ databases">
        <title>Sequencing the genomes of 1000 actinobacteria strains.</title>
        <authorList>
            <person name="Klenk H.-P."/>
        </authorList>
    </citation>
    <scope>NUCLEOTIDE SEQUENCE [LARGE SCALE GENOMIC DNA]</scope>
    <source>
        <strain evidence="2 3">DSM 45584</strain>
    </source>
</reference>
<gene>
    <name evidence="2" type="ORF">BJ970_007343</name>
</gene>
<dbReference type="PRINTS" id="PR00368">
    <property type="entry name" value="FADPNR"/>
</dbReference>
<feature type="domain" description="Amine oxidase" evidence="1">
    <location>
        <begin position="13"/>
        <end position="439"/>
    </location>
</feature>
<dbReference type="InterPro" id="IPR050464">
    <property type="entry name" value="Zeta_carotene_desat/Oxidored"/>
</dbReference>
<sequence length="453" mass="48593">MSRGRVVVVGGGLAGVTASLRCAELGFEVKLLESRPRLGGATYSFARGELVVDTGQHVFLRCYTAYIGLLQRLGVADSISMQPRFRVPVLSPDGRSSVLRRWNLPAPAHLTPALLGYRMLTMSERARVARTALALRRLDPADPALDDISLGQWLMQRGESPRAVDALWGLLAVAALNAEPENSSMALATKVFRTGVLDAADTADIAIPQLPLGQLHGEAAQRALLSVGVDVRLRCKAQLIRRSDTGFQIPVRENSGEAMIAADSVVVAVPHRAAAALLAELPVPGAAAWERLSAAPIVNVHVCYDRRVTGWEMAAVLDSPVQWVFDRTAISGAPRGQYLAISLSAAQEHIDARTDDLRELFLPALQQVFPRARDARVLDFFVTREPNATFRQAPGTAAIRPPARTAVPGLVLAGAWTGTGWPDTTEGAVLSGTRAAEVVDLDQRSQHGVEVTA</sequence>
<dbReference type="InterPro" id="IPR017830">
    <property type="entry name" value="SQase_HpnE"/>
</dbReference>
<dbReference type="PANTHER" id="PTHR42923:SF47">
    <property type="entry name" value="BLR3003 PROTEIN"/>
    <property type="match status" value="1"/>
</dbReference>
<name>A0A840QKX3_9PSEU</name>
<dbReference type="GO" id="GO:0016491">
    <property type="term" value="F:oxidoreductase activity"/>
    <property type="evidence" value="ECO:0007669"/>
    <property type="project" value="InterPro"/>
</dbReference>
<keyword evidence="3" id="KW-1185">Reference proteome</keyword>